<reference evidence="1" key="1">
    <citation type="submission" date="2023-01" db="EMBL/GenBank/DDBJ databases">
        <title>Colletotrichum chrysophilum M932 genome sequence.</title>
        <authorList>
            <person name="Baroncelli R."/>
        </authorList>
    </citation>
    <scope>NUCLEOTIDE SEQUENCE</scope>
    <source>
        <strain evidence="1">M932</strain>
    </source>
</reference>
<dbReference type="EMBL" id="JAQOWY010000313">
    <property type="protein sequence ID" value="KAK1844389.1"/>
    <property type="molecule type" value="Genomic_DNA"/>
</dbReference>
<name>A0AAD9AAU1_9PEZI</name>
<accession>A0AAD9AAU1</accession>
<gene>
    <name evidence="1" type="ORF">CCHR01_12969</name>
</gene>
<organism evidence="1 2">
    <name type="scientific">Colletotrichum chrysophilum</name>
    <dbReference type="NCBI Taxonomy" id="1836956"/>
    <lineage>
        <taxon>Eukaryota</taxon>
        <taxon>Fungi</taxon>
        <taxon>Dikarya</taxon>
        <taxon>Ascomycota</taxon>
        <taxon>Pezizomycotina</taxon>
        <taxon>Sordariomycetes</taxon>
        <taxon>Hypocreomycetidae</taxon>
        <taxon>Glomerellales</taxon>
        <taxon>Glomerellaceae</taxon>
        <taxon>Colletotrichum</taxon>
        <taxon>Colletotrichum gloeosporioides species complex</taxon>
    </lineage>
</organism>
<comment type="caution">
    <text evidence="1">The sequence shown here is derived from an EMBL/GenBank/DDBJ whole genome shotgun (WGS) entry which is preliminary data.</text>
</comment>
<dbReference type="AlphaFoldDB" id="A0AAD9AAU1"/>
<sequence>MKTRPEISGNIEPYFWCIVSLEEEARGVASDGQATAKGTRGPSETNINNSPLLLPFLQIITT</sequence>
<keyword evidence="2" id="KW-1185">Reference proteome</keyword>
<evidence type="ECO:0000313" key="2">
    <source>
        <dbReference type="Proteomes" id="UP001243330"/>
    </source>
</evidence>
<evidence type="ECO:0000313" key="1">
    <source>
        <dbReference type="EMBL" id="KAK1844389.1"/>
    </source>
</evidence>
<protein>
    <submittedName>
        <fullName evidence="1">Uncharacterized protein</fullName>
    </submittedName>
</protein>
<dbReference type="Proteomes" id="UP001243330">
    <property type="component" value="Unassembled WGS sequence"/>
</dbReference>
<proteinExistence type="predicted"/>